<dbReference type="PANTHER" id="PTHR12304:SF4">
    <property type="entry name" value="URIDINE NUCLEOSIDASE"/>
    <property type="match status" value="1"/>
</dbReference>
<organism evidence="4 5">
    <name type="scientific">Harryflintia acetispora</name>
    <dbReference type="NCBI Taxonomy" id="1849041"/>
    <lineage>
        <taxon>Bacteria</taxon>
        <taxon>Bacillati</taxon>
        <taxon>Bacillota</taxon>
        <taxon>Clostridia</taxon>
        <taxon>Eubacteriales</taxon>
        <taxon>Oscillospiraceae</taxon>
        <taxon>Harryflintia</taxon>
    </lineage>
</organism>
<dbReference type="RefSeq" id="WP_207668646.1">
    <property type="nucleotide sequence ID" value="NZ_SLUK01000002.1"/>
</dbReference>
<evidence type="ECO:0000313" key="5">
    <source>
        <dbReference type="Proteomes" id="UP000294682"/>
    </source>
</evidence>
<evidence type="ECO:0000313" key="4">
    <source>
        <dbReference type="EMBL" id="TCL44534.1"/>
    </source>
</evidence>
<keyword evidence="5" id="KW-1185">Reference proteome</keyword>
<name>A0A9X8Y8V3_9FIRM</name>
<comment type="caution">
    <text evidence="4">The sequence shown here is derived from an EMBL/GenBank/DDBJ whole genome shotgun (WGS) entry which is preliminary data.</text>
</comment>
<evidence type="ECO:0000256" key="1">
    <source>
        <dbReference type="ARBA" id="ARBA00022801"/>
    </source>
</evidence>
<dbReference type="Proteomes" id="UP000294682">
    <property type="component" value="Unassembled WGS sequence"/>
</dbReference>
<proteinExistence type="predicted"/>
<dbReference type="AlphaFoldDB" id="A0A9X8Y8V3"/>
<evidence type="ECO:0000256" key="2">
    <source>
        <dbReference type="ARBA" id="ARBA00023295"/>
    </source>
</evidence>
<evidence type="ECO:0000259" key="3">
    <source>
        <dbReference type="Pfam" id="PF01156"/>
    </source>
</evidence>
<dbReference type="InterPro" id="IPR036452">
    <property type="entry name" value="Ribo_hydro-like"/>
</dbReference>
<dbReference type="PANTHER" id="PTHR12304">
    <property type="entry name" value="INOSINE-URIDINE PREFERRING NUCLEOSIDE HYDROLASE"/>
    <property type="match status" value="1"/>
</dbReference>
<protein>
    <submittedName>
        <fullName evidence="4">Inosine-uridine nucleoside N-ribohydrolase</fullName>
    </submittedName>
</protein>
<dbReference type="GO" id="GO:0005829">
    <property type="term" value="C:cytosol"/>
    <property type="evidence" value="ECO:0007669"/>
    <property type="project" value="TreeGrafter"/>
</dbReference>
<sequence length="309" mass="34502">MTDAFLVSRLVPPTGRVSAVMDTDTYNEVDDQFALAYALLSAERVNLKAIYAAPFLNERSSCAADGMEKSLHEIENVLKLMGRTDDIPCFEGSRSFMLDPKTPIESPAAQDLVERALAQTGEDPLYVIAIGAPTNIASALLLEPKIAEHIVVLWLGGHALEYENTEEFNLFQDIHASRTLLDMEVPLVLFPCEGVASRLCTTVPELRFYLEGRNQLGSYLCDIVEHYEENAYGWSKVIWDVITVAWLVNADWVPTALMSSPILTDQFTWSFDPRRHLIRVARFVERDAVFADLFHKISGMTSGKGRAQG</sequence>
<reference evidence="4 5" key="1">
    <citation type="submission" date="2019-03" db="EMBL/GenBank/DDBJ databases">
        <title>Genomic Encyclopedia of Type Strains, Phase IV (KMG-IV): sequencing the most valuable type-strain genomes for metagenomic binning, comparative biology and taxonomic classification.</title>
        <authorList>
            <person name="Goeker M."/>
        </authorList>
    </citation>
    <scope>NUCLEOTIDE SEQUENCE [LARGE SCALE GENOMIC DNA]</scope>
    <source>
        <strain evidence="4 5">DSM 100433</strain>
    </source>
</reference>
<keyword evidence="1" id="KW-0378">Hydrolase</keyword>
<keyword evidence="2" id="KW-0326">Glycosidase</keyword>
<dbReference type="GO" id="GO:0006152">
    <property type="term" value="P:purine nucleoside catabolic process"/>
    <property type="evidence" value="ECO:0007669"/>
    <property type="project" value="TreeGrafter"/>
</dbReference>
<dbReference type="Pfam" id="PF01156">
    <property type="entry name" value="IU_nuc_hydro"/>
    <property type="match status" value="1"/>
</dbReference>
<feature type="domain" description="Inosine/uridine-preferring nucleoside hydrolase" evidence="3">
    <location>
        <begin position="20"/>
        <end position="256"/>
    </location>
</feature>
<dbReference type="InterPro" id="IPR001910">
    <property type="entry name" value="Inosine/uridine_hydrolase_dom"/>
</dbReference>
<accession>A0A9X8Y8V3</accession>
<dbReference type="GO" id="GO:0008477">
    <property type="term" value="F:purine nucleosidase activity"/>
    <property type="evidence" value="ECO:0007669"/>
    <property type="project" value="TreeGrafter"/>
</dbReference>
<dbReference type="InterPro" id="IPR023186">
    <property type="entry name" value="IUNH"/>
</dbReference>
<dbReference type="Gene3D" id="3.90.245.10">
    <property type="entry name" value="Ribonucleoside hydrolase-like"/>
    <property type="match status" value="1"/>
</dbReference>
<gene>
    <name evidence="4" type="ORF">EDD78_102154</name>
</gene>
<dbReference type="EMBL" id="SLUK01000002">
    <property type="protein sequence ID" value="TCL44534.1"/>
    <property type="molecule type" value="Genomic_DNA"/>
</dbReference>
<dbReference type="SUPFAM" id="SSF53590">
    <property type="entry name" value="Nucleoside hydrolase"/>
    <property type="match status" value="1"/>
</dbReference>